<dbReference type="Pfam" id="PF01120">
    <property type="entry name" value="Alpha_L_fucos"/>
    <property type="match status" value="1"/>
</dbReference>
<dbReference type="InterPro" id="IPR017853">
    <property type="entry name" value="GH"/>
</dbReference>
<dbReference type="SMART" id="SM00812">
    <property type="entry name" value="Alpha_L_fucos"/>
    <property type="match status" value="1"/>
</dbReference>
<comment type="caution">
    <text evidence="8">The sequence shown here is derived from an EMBL/GenBank/DDBJ whole genome shotgun (WGS) entry which is preliminary data.</text>
</comment>
<dbReference type="PANTHER" id="PTHR10030:SF37">
    <property type="entry name" value="ALPHA-L-FUCOSIDASE-RELATED"/>
    <property type="match status" value="1"/>
</dbReference>
<dbReference type="InterPro" id="IPR057739">
    <property type="entry name" value="Glyco_hydro_29_N"/>
</dbReference>
<sequence length="329" mass="35883">MVATAASGTSVASITVNTGTPQSRLQNVVDFRFGMFNHFNLGTFTDEEWAAGGQSPSLFAPAQVDCGQWADAAAAAGMTFGVLTTKHHDGFALWPTAFGSQNVANSGYTQDIVRSYVDAFRSRGMRVGLYFSVWDRTHTVQGYGGYHVSDPSESIEPSDLTYTLGQIRELLTNYGAIDFFITDGYAWQMGQRNISIQAVRELVHSLQPNCILIDHGGLSTPWLGDAIYFEEPLGIRSPAGNTLASVQGQTISNGWFWHPSTPYEGLMSTNDIVGHLADLEPKYTTFLLNCPPNRDGRLDANVVARLAEVGATWRPNESRPALPAQPLRV</sequence>
<evidence type="ECO:0000256" key="6">
    <source>
        <dbReference type="ARBA" id="ARBA00023295"/>
    </source>
</evidence>
<keyword evidence="5" id="KW-0378">Hydrolase</keyword>
<evidence type="ECO:0000256" key="3">
    <source>
        <dbReference type="ARBA" id="ARBA00012662"/>
    </source>
</evidence>
<dbReference type="GO" id="GO:0006004">
    <property type="term" value="P:fucose metabolic process"/>
    <property type="evidence" value="ECO:0007669"/>
    <property type="project" value="InterPro"/>
</dbReference>
<organism evidence="8 9">
    <name type="scientific">Microbacterium testaceum</name>
    <name type="common">Aureobacterium testaceum</name>
    <name type="synonym">Brevibacterium testaceum</name>
    <dbReference type="NCBI Taxonomy" id="2033"/>
    <lineage>
        <taxon>Bacteria</taxon>
        <taxon>Bacillati</taxon>
        <taxon>Actinomycetota</taxon>
        <taxon>Actinomycetes</taxon>
        <taxon>Micrococcales</taxon>
        <taxon>Microbacteriaceae</taxon>
        <taxon>Microbacterium</taxon>
    </lineage>
</organism>
<dbReference type="Gene3D" id="3.20.20.80">
    <property type="entry name" value="Glycosidases"/>
    <property type="match status" value="1"/>
</dbReference>
<gene>
    <name evidence="8" type="ORF">NS220_10100</name>
</gene>
<evidence type="ECO:0000256" key="2">
    <source>
        <dbReference type="ARBA" id="ARBA00007951"/>
    </source>
</evidence>
<protein>
    <recommendedName>
        <fullName evidence="3">alpha-L-fucosidase</fullName>
        <ecNumber evidence="3">3.2.1.51</ecNumber>
    </recommendedName>
</protein>
<keyword evidence="4" id="KW-0732">Signal</keyword>
<dbReference type="PRINTS" id="PR00741">
    <property type="entry name" value="GLHYDRLASE29"/>
</dbReference>
<dbReference type="EMBL" id="LDRT01000062">
    <property type="protein sequence ID" value="KTR94153.1"/>
    <property type="molecule type" value="Genomic_DNA"/>
</dbReference>
<keyword evidence="6" id="KW-0326">Glycosidase</keyword>
<evidence type="ECO:0000313" key="9">
    <source>
        <dbReference type="Proteomes" id="UP000075025"/>
    </source>
</evidence>
<dbReference type="Proteomes" id="UP000075025">
    <property type="component" value="Unassembled WGS sequence"/>
</dbReference>
<dbReference type="EC" id="3.2.1.51" evidence="3"/>
<feature type="non-terminal residue" evidence="8">
    <location>
        <position position="329"/>
    </location>
</feature>
<dbReference type="PANTHER" id="PTHR10030">
    <property type="entry name" value="ALPHA-L-FUCOSIDASE"/>
    <property type="match status" value="1"/>
</dbReference>
<evidence type="ECO:0000313" key="8">
    <source>
        <dbReference type="EMBL" id="KTR94153.1"/>
    </source>
</evidence>
<accession>A0A147EWK0</accession>
<reference evidence="8 9" key="1">
    <citation type="journal article" date="2016" name="Front. Microbiol.">
        <title>Genomic Resource of Rice Seed Associated Bacteria.</title>
        <authorList>
            <person name="Midha S."/>
            <person name="Bansal K."/>
            <person name="Sharma S."/>
            <person name="Kumar N."/>
            <person name="Patil P.P."/>
            <person name="Chaudhry V."/>
            <person name="Patil P.B."/>
        </authorList>
    </citation>
    <scope>NUCLEOTIDE SEQUENCE [LARGE SCALE GENOMIC DNA]</scope>
    <source>
        <strain evidence="8 9">NS220</strain>
    </source>
</reference>
<dbReference type="SUPFAM" id="SSF51445">
    <property type="entry name" value="(Trans)glycosidases"/>
    <property type="match status" value="1"/>
</dbReference>
<dbReference type="InterPro" id="IPR000933">
    <property type="entry name" value="Glyco_hydro_29"/>
</dbReference>
<dbReference type="GO" id="GO:0005764">
    <property type="term" value="C:lysosome"/>
    <property type="evidence" value="ECO:0007669"/>
    <property type="project" value="TreeGrafter"/>
</dbReference>
<dbReference type="InterPro" id="IPR016286">
    <property type="entry name" value="FUC_metazoa-typ"/>
</dbReference>
<evidence type="ECO:0000259" key="7">
    <source>
        <dbReference type="Pfam" id="PF01120"/>
    </source>
</evidence>
<dbReference type="GO" id="GO:0004560">
    <property type="term" value="F:alpha-L-fucosidase activity"/>
    <property type="evidence" value="ECO:0007669"/>
    <property type="project" value="InterPro"/>
</dbReference>
<name>A0A147EWK0_MICTE</name>
<comment type="function">
    <text evidence="1">Alpha-L-fucosidase is responsible for hydrolyzing the alpha-1,6-linked fucose joined to the reducing-end N-acetylglucosamine of the carbohydrate moieties of glycoproteins.</text>
</comment>
<feature type="domain" description="Glycoside hydrolase family 29 N-terminal" evidence="7">
    <location>
        <begin position="57"/>
        <end position="311"/>
    </location>
</feature>
<evidence type="ECO:0000256" key="1">
    <source>
        <dbReference type="ARBA" id="ARBA00004071"/>
    </source>
</evidence>
<comment type="similarity">
    <text evidence="2">Belongs to the glycosyl hydrolase 29 family.</text>
</comment>
<proteinExistence type="inferred from homology"/>
<dbReference type="AlphaFoldDB" id="A0A147EWK0"/>
<evidence type="ECO:0000256" key="4">
    <source>
        <dbReference type="ARBA" id="ARBA00022729"/>
    </source>
</evidence>
<dbReference type="GO" id="GO:0016139">
    <property type="term" value="P:glycoside catabolic process"/>
    <property type="evidence" value="ECO:0007669"/>
    <property type="project" value="TreeGrafter"/>
</dbReference>
<evidence type="ECO:0000256" key="5">
    <source>
        <dbReference type="ARBA" id="ARBA00022801"/>
    </source>
</evidence>